<organism evidence="1 2">
    <name type="scientific">Kitasatospora indigofera</name>
    <dbReference type="NCBI Taxonomy" id="67307"/>
    <lineage>
        <taxon>Bacteria</taxon>
        <taxon>Bacillati</taxon>
        <taxon>Actinomycetota</taxon>
        <taxon>Actinomycetes</taxon>
        <taxon>Kitasatosporales</taxon>
        <taxon>Streptomycetaceae</taxon>
        <taxon>Kitasatospora</taxon>
    </lineage>
</organism>
<evidence type="ECO:0000313" key="2">
    <source>
        <dbReference type="Proteomes" id="UP000617734"/>
    </source>
</evidence>
<keyword evidence="2" id="KW-1185">Reference proteome</keyword>
<sequence length="172" mass="18875">MAGGSPRCATLSRMENVTVRGLALPALLTSLLGRGRWRHPGEATLAEVVPWFESPLSFLPGAVAMERESRSMDMFADDPSYDFFREARGSARATPVELPWLDVEQAVLIAVNRIPGDDVALALDYRTDPADPRVVGSDFWTDPRLCSWRTVSPAFSAFAVDLGLLAPDEARR</sequence>
<proteinExistence type="predicted"/>
<name>A0A919KU72_9ACTN</name>
<reference evidence="1" key="1">
    <citation type="journal article" date="2014" name="Int. J. Syst. Evol. Microbiol.">
        <title>Complete genome sequence of Corynebacterium casei LMG S-19264T (=DSM 44701T), isolated from a smear-ripened cheese.</title>
        <authorList>
            <consortium name="US DOE Joint Genome Institute (JGI-PGF)"/>
            <person name="Walter F."/>
            <person name="Albersmeier A."/>
            <person name="Kalinowski J."/>
            <person name="Ruckert C."/>
        </authorList>
    </citation>
    <scope>NUCLEOTIDE SEQUENCE</scope>
    <source>
        <strain evidence="1">JCM 4646</strain>
    </source>
</reference>
<reference evidence="1" key="2">
    <citation type="submission" date="2020-09" db="EMBL/GenBank/DDBJ databases">
        <authorList>
            <person name="Sun Q."/>
            <person name="Ohkuma M."/>
        </authorList>
    </citation>
    <scope>NUCLEOTIDE SEQUENCE</scope>
    <source>
        <strain evidence="1">JCM 4646</strain>
    </source>
</reference>
<protein>
    <submittedName>
        <fullName evidence="1">Uncharacterized protein</fullName>
    </submittedName>
</protein>
<dbReference type="Proteomes" id="UP000617734">
    <property type="component" value="Unassembled WGS sequence"/>
</dbReference>
<accession>A0A919KU72</accession>
<comment type="caution">
    <text evidence="1">The sequence shown here is derived from an EMBL/GenBank/DDBJ whole genome shotgun (WGS) entry which is preliminary data.</text>
</comment>
<evidence type="ECO:0000313" key="1">
    <source>
        <dbReference type="EMBL" id="GHH72673.1"/>
    </source>
</evidence>
<dbReference type="AlphaFoldDB" id="A0A919KU72"/>
<dbReference type="EMBL" id="BNBO01000018">
    <property type="protein sequence ID" value="GHH72673.1"/>
    <property type="molecule type" value="Genomic_DNA"/>
</dbReference>
<gene>
    <name evidence="1" type="ORF">GCM10018781_35790</name>
</gene>